<dbReference type="PROSITE" id="PS51118">
    <property type="entry name" value="HTH_HXLR"/>
    <property type="match status" value="1"/>
</dbReference>
<reference evidence="6" key="1">
    <citation type="journal article" date="2019" name="Int. J. Syst. Evol. Microbiol.">
        <title>The Global Catalogue of Microorganisms (GCM) 10K type strain sequencing project: providing services to taxonomists for standard genome sequencing and annotation.</title>
        <authorList>
            <consortium name="The Broad Institute Genomics Platform"/>
            <consortium name="The Broad Institute Genome Sequencing Center for Infectious Disease"/>
            <person name="Wu L."/>
            <person name="Ma J."/>
        </authorList>
    </citation>
    <scope>NUCLEOTIDE SEQUENCE [LARGE SCALE GENOMIC DNA]</scope>
    <source>
        <strain evidence="6">CGMCC 1.16060</strain>
    </source>
</reference>
<protein>
    <submittedName>
        <fullName evidence="5">HTH-type transcriptional regulator YybR</fullName>
    </submittedName>
</protein>
<evidence type="ECO:0000256" key="1">
    <source>
        <dbReference type="ARBA" id="ARBA00023015"/>
    </source>
</evidence>
<dbReference type="Gene3D" id="1.10.10.10">
    <property type="entry name" value="Winged helix-like DNA-binding domain superfamily/Winged helix DNA-binding domain"/>
    <property type="match status" value="1"/>
</dbReference>
<keyword evidence="6" id="KW-1185">Reference proteome</keyword>
<accession>A0ABQ1UJF5</accession>
<name>A0ABQ1UJF5_9FLAO</name>
<keyword evidence="2" id="KW-0238">DNA-binding</keyword>
<dbReference type="RefSeq" id="WP_163395455.1">
    <property type="nucleotide sequence ID" value="NZ_BMKP01000007.1"/>
</dbReference>
<organism evidence="5 6">
    <name type="scientific">Flavobacterium limi</name>
    <dbReference type="NCBI Taxonomy" id="2045105"/>
    <lineage>
        <taxon>Bacteria</taxon>
        <taxon>Pseudomonadati</taxon>
        <taxon>Bacteroidota</taxon>
        <taxon>Flavobacteriia</taxon>
        <taxon>Flavobacteriales</taxon>
        <taxon>Flavobacteriaceae</taxon>
        <taxon>Flavobacterium</taxon>
    </lineage>
</organism>
<evidence type="ECO:0000256" key="3">
    <source>
        <dbReference type="ARBA" id="ARBA00023163"/>
    </source>
</evidence>
<dbReference type="Proteomes" id="UP000655016">
    <property type="component" value="Unassembled WGS sequence"/>
</dbReference>
<evidence type="ECO:0000256" key="2">
    <source>
        <dbReference type="ARBA" id="ARBA00023125"/>
    </source>
</evidence>
<feature type="domain" description="HTH hxlR-type" evidence="4">
    <location>
        <begin position="21"/>
        <end position="120"/>
    </location>
</feature>
<dbReference type="Pfam" id="PF01638">
    <property type="entry name" value="HxlR"/>
    <property type="match status" value="1"/>
</dbReference>
<evidence type="ECO:0000313" key="5">
    <source>
        <dbReference type="EMBL" id="GGF20501.1"/>
    </source>
</evidence>
<keyword evidence="3" id="KW-0804">Transcription</keyword>
<sequence length="120" mass="14150">MKLRKENSTNNINEIYWKENCGIAFTLSLIGGRWKINILSYLLAEKKLRYNELKSRLTGISERILVLKLKELEQDDLIKRIVHAQVPPKVEYELTELGQSFKEILILMDQWGETNLKKLF</sequence>
<keyword evidence="1" id="KW-0805">Transcription regulation</keyword>
<comment type="caution">
    <text evidence="5">The sequence shown here is derived from an EMBL/GenBank/DDBJ whole genome shotgun (WGS) entry which is preliminary data.</text>
</comment>
<dbReference type="InterPro" id="IPR036390">
    <property type="entry name" value="WH_DNA-bd_sf"/>
</dbReference>
<proteinExistence type="predicted"/>
<dbReference type="InterPro" id="IPR036388">
    <property type="entry name" value="WH-like_DNA-bd_sf"/>
</dbReference>
<dbReference type="PANTHER" id="PTHR33204">
    <property type="entry name" value="TRANSCRIPTIONAL REGULATOR, MARR FAMILY"/>
    <property type="match status" value="1"/>
</dbReference>
<evidence type="ECO:0000313" key="6">
    <source>
        <dbReference type="Proteomes" id="UP000655016"/>
    </source>
</evidence>
<dbReference type="PANTHER" id="PTHR33204:SF29">
    <property type="entry name" value="TRANSCRIPTIONAL REGULATOR"/>
    <property type="match status" value="1"/>
</dbReference>
<dbReference type="SUPFAM" id="SSF46785">
    <property type="entry name" value="Winged helix' DNA-binding domain"/>
    <property type="match status" value="1"/>
</dbReference>
<gene>
    <name evidence="5" type="primary">yybR</name>
    <name evidence="5" type="ORF">GCM10011518_32200</name>
</gene>
<dbReference type="InterPro" id="IPR002577">
    <property type="entry name" value="HTH_HxlR"/>
</dbReference>
<dbReference type="EMBL" id="BMKP01000007">
    <property type="protein sequence ID" value="GGF20501.1"/>
    <property type="molecule type" value="Genomic_DNA"/>
</dbReference>
<evidence type="ECO:0000259" key="4">
    <source>
        <dbReference type="PROSITE" id="PS51118"/>
    </source>
</evidence>